<reference evidence="1 2" key="1">
    <citation type="submission" date="2024-09" db="EMBL/GenBank/DDBJ databases">
        <title>Chromosome-scale assembly of Riccia sorocarpa.</title>
        <authorList>
            <person name="Paukszto L."/>
        </authorList>
    </citation>
    <scope>NUCLEOTIDE SEQUENCE [LARGE SCALE GENOMIC DNA]</scope>
    <source>
        <strain evidence="1">LP-2024</strain>
        <tissue evidence="1">Aerial parts of the thallus</tissue>
    </source>
</reference>
<accession>A0ABD3H6E1</accession>
<sequence length="301" mass="34225">MVSFELHAKTLKMKLVSQLIAAKELDWIQTARAIIEWKVFNVKCRHEEVGESIPEVLLFGKRLQMKETPTMERILDGWWEVRHQLFLKEAAPLLDDMKMVLDLQLITKVETRWKSIQEALCVALPTRPTIGNLLERIDGSLRSLGQEVTLLLVFISHSRATWSERCKMHFEGKIATRPDKSIVTESIGLVGELQKVKTSARKLQYLQETECYLMLAREHLEKTTGCVETDERRLQGQCSSNDRSHHTQGRTVDLAETSEFENGSEVGPHSSHAICSREEGNAGLRVLLDEVGEGLEALGFY</sequence>
<proteinExistence type="predicted"/>
<evidence type="ECO:0000313" key="2">
    <source>
        <dbReference type="Proteomes" id="UP001633002"/>
    </source>
</evidence>
<protein>
    <submittedName>
        <fullName evidence="1">Uncharacterized protein</fullName>
    </submittedName>
</protein>
<keyword evidence="2" id="KW-1185">Reference proteome</keyword>
<dbReference type="AlphaFoldDB" id="A0ABD3H6E1"/>
<organism evidence="1 2">
    <name type="scientific">Riccia sorocarpa</name>
    <dbReference type="NCBI Taxonomy" id="122646"/>
    <lineage>
        <taxon>Eukaryota</taxon>
        <taxon>Viridiplantae</taxon>
        <taxon>Streptophyta</taxon>
        <taxon>Embryophyta</taxon>
        <taxon>Marchantiophyta</taxon>
        <taxon>Marchantiopsida</taxon>
        <taxon>Marchantiidae</taxon>
        <taxon>Marchantiales</taxon>
        <taxon>Ricciaceae</taxon>
        <taxon>Riccia</taxon>
    </lineage>
</organism>
<name>A0ABD3H6E1_9MARC</name>
<evidence type="ECO:0000313" key="1">
    <source>
        <dbReference type="EMBL" id="KAL3686092.1"/>
    </source>
</evidence>
<dbReference type="EMBL" id="JBJQOH010000006">
    <property type="protein sequence ID" value="KAL3686092.1"/>
    <property type="molecule type" value="Genomic_DNA"/>
</dbReference>
<dbReference type="Proteomes" id="UP001633002">
    <property type="component" value="Unassembled WGS sequence"/>
</dbReference>
<comment type="caution">
    <text evidence="1">The sequence shown here is derived from an EMBL/GenBank/DDBJ whole genome shotgun (WGS) entry which is preliminary data.</text>
</comment>
<gene>
    <name evidence="1" type="ORF">R1sor_004114</name>
</gene>